<keyword evidence="3" id="KW-1185">Reference proteome</keyword>
<dbReference type="CDD" id="cd02440">
    <property type="entry name" value="AdoMet_MTases"/>
    <property type="match status" value="1"/>
</dbReference>
<dbReference type="Proteomes" id="UP000622405">
    <property type="component" value="Unassembled WGS sequence"/>
</dbReference>
<dbReference type="GO" id="GO:0032259">
    <property type="term" value="P:methylation"/>
    <property type="evidence" value="ECO:0007669"/>
    <property type="project" value="UniProtKB-KW"/>
</dbReference>
<dbReference type="GO" id="GO:0008168">
    <property type="term" value="F:methyltransferase activity"/>
    <property type="evidence" value="ECO:0007669"/>
    <property type="project" value="UniProtKB-KW"/>
</dbReference>
<sequence>MSGNCAYESPEMSALLGGTLRPGGFALTDRGIASCHWTSTDLLLDLGCGQGATVNYLDQKHGLKAVGIDPSQKLLAIARKDNPDKTFLIGSGEAIPLPDDIFQGVLSECTLSLMGDMHVALQEVCRVMKTNGMFFITDVYARNPESLEVIKTHQFESCMRGLYDLNQLQADVERAGFEIVLLEDHSELLKQLLVKTIFEFGSMNAFWQKTGGACAAGFQDVLKMCKPGYYMMIARKVK</sequence>
<dbReference type="SUPFAM" id="SSF53335">
    <property type="entry name" value="S-adenosyl-L-methionine-dependent methyltransferases"/>
    <property type="match status" value="1"/>
</dbReference>
<dbReference type="Pfam" id="PF08241">
    <property type="entry name" value="Methyltransf_11"/>
    <property type="match status" value="1"/>
</dbReference>
<dbReference type="InterPro" id="IPR029063">
    <property type="entry name" value="SAM-dependent_MTases_sf"/>
</dbReference>
<dbReference type="Gene3D" id="3.40.50.150">
    <property type="entry name" value="Vaccinia Virus protein VP39"/>
    <property type="match status" value="1"/>
</dbReference>
<dbReference type="NCBIfam" id="NF045667">
    <property type="entry name" value="MTase_DVU1556"/>
    <property type="match status" value="1"/>
</dbReference>
<protein>
    <submittedName>
        <fullName evidence="2">Methyltransferase domain-containing protein</fullName>
    </submittedName>
</protein>
<organism evidence="2 3">
    <name type="scientific">Acetobacterium malicum</name>
    <dbReference type="NCBI Taxonomy" id="52692"/>
    <lineage>
        <taxon>Bacteria</taxon>
        <taxon>Bacillati</taxon>
        <taxon>Bacillota</taxon>
        <taxon>Clostridia</taxon>
        <taxon>Eubacteriales</taxon>
        <taxon>Eubacteriaceae</taxon>
        <taxon>Acetobacterium</taxon>
    </lineage>
</organism>
<accession>A0ABR6YSG1</accession>
<gene>
    <name evidence="2" type="ORF">GH811_00730</name>
</gene>
<feature type="domain" description="Methyltransferase type 11" evidence="1">
    <location>
        <begin position="44"/>
        <end position="136"/>
    </location>
</feature>
<dbReference type="PANTHER" id="PTHR43861:SF1">
    <property type="entry name" value="TRANS-ACONITATE 2-METHYLTRANSFERASE"/>
    <property type="match status" value="1"/>
</dbReference>
<reference evidence="2 3" key="1">
    <citation type="journal article" date="2020" name="mSystems">
        <title>Defining Genomic and Predicted Metabolic Features of the Acetobacterium Genus.</title>
        <authorList>
            <person name="Ross D.E."/>
            <person name="Marshall C.W."/>
            <person name="Gulliver D."/>
            <person name="May H.D."/>
            <person name="Norman R.S."/>
        </authorList>
    </citation>
    <scope>NUCLEOTIDE SEQUENCE [LARGE SCALE GENOMIC DNA]</scope>
    <source>
        <strain evidence="2 3">DSM 4132</strain>
    </source>
</reference>
<keyword evidence="2" id="KW-0808">Transferase</keyword>
<dbReference type="EMBL" id="WJBE01000001">
    <property type="protein sequence ID" value="MBC3898138.1"/>
    <property type="molecule type" value="Genomic_DNA"/>
</dbReference>
<comment type="caution">
    <text evidence="2">The sequence shown here is derived from an EMBL/GenBank/DDBJ whole genome shotgun (WGS) entry which is preliminary data.</text>
</comment>
<dbReference type="InterPro" id="IPR013216">
    <property type="entry name" value="Methyltransf_11"/>
</dbReference>
<dbReference type="RefSeq" id="WP_186892891.1">
    <property type="nucleotide sequence ID" value="NZ_WJBE01000001.1"/>
</dbReference>
<evidence type="ECO:0000259" key="1">
    <source>
        <dbReference type="Pfam" id="PF08241"/>
    </source>
</evidence>
<evidence type="ECO:0000313" key="2">
    <source>
        <dbReference type="EMBL" id="MBC3898138.1"/>
    </source>
</evidence>
<evidence type="ECO:0000313" key="3">
    <source>
        <dbReference type="Proteomes" id="UP000622405"/>
    </source>
</evidence>
<name>A0ABR6YSG1_9FIRM</name>
<proteinExistence type="predicted"/>
<keyword evidence="2" id="KW-0489">Methyltransferase</keyword>
<dbReference type="PANTHER" id="PTHR43861">
    <property type="entry name" value="TRANS-ACONITATE 2-METHYLTRANSFERASE-RELATED"/>
    <property type="match status" value="1"/>
</dbReference>